<sequence length="63" mass="7029">MQIYTQRSQLTALTKDQLADIIIKQANVLAIPEVAVFLEDGAVRNKIRRLANCTVFPGCIKVE</sequence>
<reference evidence="1 2" key="1">
    <citation type="submission" date="2020-02" db="EMBL/GenBank/DDBJ databases">
        <title>Draft genome sequence of two Spirosoma agri KCTC 52727 and Spirosoma terrae KCTC 52035.</title>
        <authorList>
            <person name="Rojas J."/>
            <person name="Ambika Manirajan B."/>
            <person name="Suarez C."/>
            <person name="Ratering S."/>
            <person name="Schnell S."/>
        </authorList>
    </citation>
    <scope>NUCLEOTIDE SEQUENCE [LARGE SCALE GENOMIC DNA]</scope>
    <source>
        <strain evidence="1 2">KCTC 52035</strain>
    </source>
</reference>
<keyword evidence="2" id="KW-1185">Reference proteome</keyword>
<dbReference type="AlphaFoldDB" id="A0A6L9L5N0"/>
<organism evidence="1 2">
    <name type="scientific">Spirosoma terrae</name>
    <dbReference type="NCBI Taxonomy" id="1968276"/>
    <lineage>
        <taxon>Bacteria</taxon>
        <taxon>Pseudomonadati</taxon>
        <taxon>Bacteroidota</taxon>
        <taxon>Cytophagia</taxon>
        <taxon>Cytophagales</taxon>
        <taxon>Cytophagaceae</taxon>
        <taxon>Spirosoma</taxon>
    </lineage>
</organism>
<dbReference type="EMBL" id="JAAFZH010000004">
    <property type="protein sequence ID" value="NDU95700.1"/>
    <property type="molecule type" value="Genomic_DNA"/>
</dbReference>
<gene>
    <name evidence="1" type="ORF">GK108_12525</name>
</gene>
<name>A0A6L9L5N0_9BACT</name>
<comment type="caution">
    <text evidence="1">The sequence shown here is derived from an EMBL/GenBank/DDBJ whole genome shotgun (WGS) entry which is preliminary data.</text>
</comment>
<protein>
    <submittedName>
        <fullName evidence="1">Uncharacterized protein</fullName>
    </submittedName>
</protein>
<dbReference type="Proteomes" id="UP000474175">
    <property type="component" value="Unassembled WGS sequence"/>
</dbReference>
<evidence type="ECO:0000313" key="2">
    <source>
        <dbReference type="Proteomes" id="UP000474175"/>
    </source>
</evidence>
<proteinExistence type="predicted"/>
<accession>A0A6L9L5N0</accession>
<dbReference type="RefSeq" id="WP_163948232.1">
    <property type="nucleotide sequence ID" value="NZ_JAAFZH010000004.1"/>
</dbReference>
<evidence type="ECO:0000313" key="1">
    <source>
        <dbReference type="EMBL" id="NDU95700.1"/>
    </source>
</evidence>